<gene>
    <name evidence="1" type="primary">ORF10004</name>
</gene>
<evidence type="ECO:0000313" key="1">
    <source>
        <dbReference type="EMBL" id="CEK50151.1"/>
    </source>
</evidence>
<dbReference type="InterPro" id="IPR011989">
    <property type="entry name" value="ARM-like"/>
</dbReference>
<protein>
    <recommendedName>
        <fullName evidence="2">Armadillo repeat-containing domain-containing protein</fullName>
    </recommendedName>
</protein>
<dbReference type="InterPro" id="IPR038905">
    <property type="entry name" value="ARMC2"/>
</dbReference>
<dbReference type="PANTHER" id="PTHR21356:SF1">
    <property type="entry name" value="ARMADILLO REPEAT-CONTAINING PROTEIN 2"/>
    <property type="match status" value="1"/>
</dbReference>
<feature type="non-terminal residue" evidence="1">
    <location>
        <position position="1"/>
    </location>
</feature>
<feature type="non-terminal residue" evidence="1">
    <location>
        <position position="104"/>
    </location>
</feature>
<sequence>ILVQLTAALRNLADASSGRDRFLTYNVIGGLVNLMNSYPGDSDLMLYISRIFSKITLHADCCSVLANQPTCYKAFINLLKKHLMKDDLVVRLCFVLGNLTIKND</sequence>
<dbReference type="PANTHER" id="PTHR21356">
    <property type="entry name" value="ARMADILLO REPEAT CONTAINING 2"/>
    <property type="match status" value="1"/>
</dbReference>
<name>A0A0B6Y2S5_9EUPU</name>
<organism evidence="1">
    <name type="scientific">Arion vulgaris</name>
    <dbReference type="NCBI Taxonomy" id="1028688"/>
    <lineage>
        <taxon>Eukaryota</taxon>
        <taxon>Metazoa</taxon>
        <taxon>Spiralia</taxon>
        <taxon>Lophotrochozoa</taxon>
        <taxon>Mollusca</taxon>
        <taxon>Gastropoda</taxon>
        <taxon>Heterobranchia</taxon>
        <taxon>Euthyneura</taxon>
        <taxon>Panpulmonata</taxon>
        <taxon>Eupulmonata</taxon>
        <taxon>Stylommatophora</taxon>
        <taxon>Helicina</taxon>
        <taxon>Arionoidea</taxon>
        <taxon>Arionidae</taxon>
        <taxon>Arion</taxon>
    </lineage>
</organism>
<dbReference type="SUPFAM" id="SSF48371">
    <property type="entry name" value="ARM repeat"/>
    <property type="match status" value="1"/>
</dbReference>
<evidence type="ECO:0008006" key="2">
    <source>
        <dbReference type="Google" id="ProtNLM"/>
    </source>
</evidence>
<dbReference type="EMBL" id="HACG01003286">
    <property type="protein sequence ID" value="CEK50151.1"/>
    <property type="molecule type" value="Transcribed_RNA"/>
</dbReference>
<dbReference type="GO" id="GO:0044782">
    <property type="term" value="P:cilium organization"/>
    <property type="evidence" value="ECO:0007669"/>
    <property type="project" value="TreeGrafter"/>
</dbReference>
<dbReference type="AlphaFoldDB" id="A0A0B6Y2S5"/>
<accession>A0A0B6Y2S5</accession>
<dbReference type="InterPro" id="IPR016024">
    <property type="entry name" value="ARM-type_fold"/>
</dbReference>
<dbReference type="Gene3D" id="1.25.10.10">
    <property type="entry name" value="Leucine-rich Repeat Variant"/>
    <property type="match status" value="1"/>
</dbReference>
<reference evidence="1" key="1">
    <citation type="submission" date="2014-12" db="EMBL/GenBank/DDBJ databases">
        <title>Insight into the proteome of Arion vulgaris.</title>
        <authorList>
            <person name="Aradska J."/>
            <person name="Bulat T."/>
            <person name="Smidak R."/>
            <person name="Sarate P."/>
            <person name="Gangsoo J."/>
            <person name="Sialana F."/>
            <person name="Bilban M."/>
            <person name="Lubec G."/>
        </authorList>
    </citation>
    <scope>NUCLEOTIDE SEQUENCE</scope>
    <source>
        <tissue evidence="1">Skin</tissue>
    </source>
</reference>
<proteinExistence type="predicted"/>